<dbReference type="EMBL" id="CAACVG010010924">
    <property type="protein sequence ID" value="VEN56982.1"/>
    <property type="molecule type" value="Genomic_DNA"/>
</dbReference>
<keyword evidence="2" id="KW-0812">Transmembrane</keyword>
<protein>
    <recommendedName>
        <fullName evidence="5">Retrotransposon gag domain-containing protein</fullName>
    </recommendedName>
</protein>
<evidence type="ECO:0008006" key="5">
    <source>
        <dbReference type="Google" id="ProtNLM"/>
    </source>
</evidence>
<dbReference type="AlphaFoldDB" id="A0A653D9X1"/>
<evidence type="ECO:0000313" key="3">
    <source>
        <dbReference type="EMBL" id="VEN56982.1"/>
    </source>
</evidence>
<reference evidence="3 4" key="1">
    <citation type="submission" date="2019-01" db="EMBL/GenBank/DDBJ databases">
        <authorList>
            <person name="Sayadi A."/>
        </authorList>
    </citation>
    <scope>NUCLEOTIDE SEQUENCE [LARGE SCALE GENOMIC DNA]</scope>
</reference>
<keyword evidence="4" id="KW-1185">Reference proteome</keyword>
<name>A0A653D9X1_CALMS</name>
<feature type="transmembrane region" description="Helical" evidence="2">
    <location>
        <begin position="191"/>
        <end position="209"/>
    </location>
</feature>
<dbReference type="OrthoDB" id="6713831at2759"/>
<accession>A0A653D9X1</accession>
<keyword evidence="1" id="KW-0175">Coiled coil</keyword>
<evidence type="ECO:0000256" key="1">
    <source>
        <dbReference type="SAM" id="Coils"/>
    </source>
</evidence>
<evidence type="ECO:0000313" key="4">
    <source>
        <dbReference type="Proteomes" id="UP000410492"/>
    </source>
</evidence>
<keyword evidence="2" id="KW-1133">Transmembrane helix</keyword>
<proteinExistence type="predicted"/>
<gene>
    <name evidence="3" type="ORF">CALMAC_LOCUS15727</name>
</gene>
<dbReference type="PANTHER" id="PTHR45823:SF1">
    <property type="entry name" value="T-SNARE COILED-COIL HOMOLOGY DOMAIN-CONTAINING PROTEIN"/>
    <property type="match status" value="1"/>
</dbReference>
<dbReference type="Proteomes" id="UP000410492">
    <property type="component" value="Unassembled WGS sequence"/>
</dbReference>
<feature type="coiled-coil region" evidence="1">
    <location>
        <begin position="1"/>
        <end position="53"/>
    </location>
</feature>
<dbReference type="PANTHER" id="PTHR45823">
    <property type="entry name" value="T-SNARE COILED-COIL HOMOLOGY DOMAIN-CONTAINING PROTEIN"/>
    <property type="match status" value="1"/>
</dbReference>
<organism evidence="3 4">
    <name type="scientific">Callosobruchus maculatus</name>
    <name type="common">Southern cowpea weevil</name>
    <name type="synonym">Pulse bruchid</name>
    <dbReference type="NCBI Taxonomy" id="64391"/>
    <lineage>
        <taxon>Eukaryota</taxon>
        <taxon>Metazoa</taxon>
        <taxon>Ecdysozoa</taxon>
        <taxon>Arthropoda</taxon>
        <taxon>Hexapoda</taxon>
        <taxon>Insecta</taxon>
        <taxon>Pterygota</taxon>
        <taxon>Neoptera</taxon>
        <taxon>Endopterygota</taxon>
        <taxon>Coleoptera</taxon>
        <taxon>Polyphaga</taxon>
        <taxon>Cucujiformia</taxon>
        <taxon>Chrysomeloidea</taxon>
        <taxon>Chrysomelidae</taxon>
        <taxon>Bruchinae</taxon>
        <taxon>Bruchini</taxon>
        <taxon>Callosobruchus</taxon>
    </lineage>
</organism>
<evidence type="ECO:0000256" key="2">
    <source>
        <dbReference type="SAM" id="Phobius"/>
    </source>
</evidence>
<keyword evidence="2" id="KW-0472">Membrane</keyword>
<sequence length="224" mass="25647">MTRLEEQRQAVSQALENQDQRISAIETSQKIAEEQLQQVKDQVKEMIREELRELSAGERSLTAAAPAFPDRHSGVVAKPYPYNGKTSWDIYYMQFENIARMNNWSNEEKACVLTSMLRDSAAAILENLCSSDLRDYDKITSALRLRFGDAHLTELLHGQLHNRTQQAKEDLTTFAYEIQSLAKRAFKSMKCLTILLFVAFFVIPIKQMPSQRAHTCVCSMHSEL</sequence>